<evidence type="ECO:0000256" key="3">
    <source>
        <dbReference type="SAM" id="MobiDB-lite"/>
    </source>
</evidence>
<dbReference type="GO" id="GO:0006457">
    <property type="term" value="P:protein folding"/>
    <property type="evidence" value="ECO:0007669"/>
    <property type="project" value="InterPro"/>
</dbReference>
<comment type="similarity">
    <text evidence="1">Belongs to the GrpE family.</text>
</comment>
<evidence type="ECO:0000256" key="1">
    <source>
        <dbReference type="ARBA" id="ARBA00009054"/>
    </source>
</evidence>
<reference evidence="4" key="1">
    <citation type="submission" date="2018-06" db="EMBL/GenBank/DDBJ databases">
        <authorList>
            <person name="Zhirakovskaya E."/>
        </authorList>
    </citation>
    <scope>NUCLEOTIDE SEQUENCE</scope>
</reference>
<feature type="region of interest" description="Disordered" evidence="3">
    <location>
        <begin position="1"/>
        <end position="31"/>
    </location>
</feature>
<dbReference type="Gene3D" id="3.90.20.20">
    <property type="match status" value="1"/>
</dbReference>
<dbReference type="GO" id="GO:0042803">
    <property type="term" value="F:protein homodimerization activity"/>
    <property type="evidence" value="ECO:0007669"/>
    <property type="project" value="InterPro"/>
</dbReference>
<dbReference type="EMBL" id="UOGF01000074">
    <property type="protein sequence ID" value="VAX31330.1"/>
    <property type="molecule type" value="Genomic_DNA"/>
</dbReference>
<dbReference type="SUPFAM" id="SSF51064">
    <property type="entry name" value="Head domain of nucleotide exchange factor GrpE"/>
    <property type="match status" value="1"/>
</dbReference>
<dbReference type="Pfam" id="PF01025">
    <property type="entry name" value="GrpE"/>
    <property type="match status" value="1"/>
</dbReference>
<dbReference type="CDD" id="cd00446">
    <property type="entry name" value="GrpE"/>
    <property type="match status" value="1"/>
</dbReference>
<dbReference type="PRINTS" id="PR00773">
    <property type="entry name" value="GRPEPROTEIN"/>
</dbReference>
<dbReference type="GO" id="GO:0051082">
    <property type="term" value="F:unfolded protein binding"/>
    <property type="evidence" value="ECO:0007669"/>
    <property type="project" value="TreeGrafter"/>
</dbReference>
<protein>
    <submittedName>
        <fullName evidence="4">Heat shock protein GrpE</fullName>
    </submittedName>
</protein>
<feature type="compositionally biased region" description="Acidic residues" evidence="3">
    <location>
        <begin position="19"/>
        <end position="29"/>
    </location>
</feature>
<keyword evidence="2" id="KW-0143">Chaperone</keyword>
<dbReference type="SUPFAM" id="SSF58014">
    <property type="entry name" value="Coiled-coil domain of nucleotide exchange factor GrpE"/>
    <property type="match status" value="1"/>
</dbReference>
<organism evidence="4">
    <name type="scientific">hydrothermal vent metagenome</name>
    <dbReference type="NCBI Taxonomy" id="652676"/>
    <lineage>
        <taxon>unclassified sequences</taxon>
        <taxon>metagenomes</taxon>
        <taxon>ecological metagenomes</taxon>
    </lineage>
</organism>
<accession>A0A3B1D908</accession>
<dbReference type="PANTHER" id="PTHR21237:SF23">
    <property type="entry name" value="GRPE PROTEIN HOMOLOG, MITOCHONDRIAL"/>
    <property type="match status" value="1"/>
</dbReference>
<gene>
    <name evidence="4" type="ORF">MNBD_NITROSPIRAE01-528</name>
</gene>
<dbReference type="HAMAP" id="MF_01151">
    <property type="entry name" value="GrpE"/>
    <property type="match status" value="1"/>
</dbReference>
<dbReference type="InterPro" id="IPR009012">
    <property type="entry name" value="GrpE_head"/>
</dbReference>
<evidence type="ECO:0000256" key="2">
    <source>
        <dbReference type="ARBA" id="ARBA00023186"/>
    </source>
</evidence>
<evidence type="ECO:0000313" key="4">
    <source>
        <dbReference type="EMBL" id="VAX31330.1"/>
    </source>
</evidence>
<dbReference type="InterPro" id="IPR000740">
    <property type="entry name" value="GrpE"/>
</dbReference>
<sequence length="200" mass="22726">MTESEETVEKEKSPVNDVSDTETTEPSEMEELKVELEAQKKIAQDAKDQYLRTLAEHENYKKRTQKDKTEQIKYANEGLIKETLPVIDNLERAISHSKETSDFKTMLEGVTLVKKQLLNVLDKFGVRPIKSLNQAFDPQYHQSVGMAEVEADAEIEENHVIEEAQKGYLLNERLLRPSFVILAKKKQVSTETTDDSAAAS</sequence>
<proteinExistence type="inferred from homology"/>
<keyword evidence="4" id="KW-0346">Stress response</keyword>
<name>A0A3B1D908_9ZZZZ</name>
<dbReference type="GO" id="GO:0051087">
    <property type="term" value="F:protein-folding chaperone binding"/>
    <property type="evidence" value="ECO:0007669"/>
    <property type="project" value="InterPro"/>
</dbReference>
<dbReference type="GO" id="GO:0000774">
    <property type="term" value="F:adenyl-nucleotide exchange factor activity"/>
    <property type="evidence" value="ECO:0007669"/>
    <property type="project" value="InterPro"/>
</dbReference>
<dbReference type="NCBIfam" id="NF010738">
    <property type="entry name" value="PRK14140.1"/>
    <property type="match status" value="1"/>
</dbReference>
<dbReference type="Gene3D" id="2.30.22.10">
    <property type="entry name" value="Head domain of nucleotide exchange factor GrpE"/>
    <property type="match status" value="1"/>
</dbReference>
<dbReference type="AlphaFoldDB" id="A0A3B1D908"/>
<dbReference type="InterPro" id="IPR013805">
    <property type="entry name" value="GrpE_CC"/>
</dbReference>
<dbReference type="PANTHER" id="PTHR21237">
    <property type="entry name" value="GRPE PROTEIN"/>
    <property type="match status" value="1"/>
</dbReference>